<evidence type="ECO:0000313" key="3">
    <source>
        <dbReference type="EMBL" id="ETK76794.1"/>
    </source>
</evidence>
<evidence type="ECO:0000256" key="2">
    <source>
        <dbReference type="SAM" id="Phobius"/>
    </source>
</evidence>
<feature type="transmembrane region" description="Helical" evidence="2">
    <location>
        <begin position="54"/>
        <end position="73"/>
    </location>
</feature>
<evidence type="ECO:0000256" key="1">
    <source>
        <dbReference type="SAM" id="MobiDB-lite"/>
    </source>
</evidence>
<keyword evidence="2" id="KW-0472">Membrane</keyword>
<organism evidence="3">
    <name type="scientific">Phytophthora nicotianae</name>
    <name type="common">Potato buckeye rot agent</name>
    <name type="synonym">Phytophthora parasitica</name>
    <dbReference type="NCBI Taxonomy" id="4792"/>
    <lineage>
        <taxon>Eukaryota</taxon>
        <taxon>Sar</taxon>
        <taxon>Stramenopiles</taxon>
        <taxon>Oomycota</taxon>
        <taxon>Peronosporomycetes</taxon>
        <taxon>Peronosporales</taxon>
        <taxon>Peronosporaceae</taxon>
        <taxon>Phytophthora</taxon>
    </lineage>
</organism>
<reference evidence="3" key="1">
    <citation type="submission" date="2013-11" db="EMBL/GenBank/DDBJ databases">
        <title>The Genome Sequence of Phytophthora parasitica CJ02B3.</title>
        <authorList>
            <consortium name="The Broad Institute Genomics Platform"/>
            <person name="Russ C."/>
            <person name="Tyler B."/>
            <person name="Panabieres F."/>
            <person name="Shan W."/>
            <person name="Tripathy S."/>
            <person name="Grunwald N."/>
            <person name="Machado M."/>
            <person name="Johnson C.S."/>
            <person name="Arredondo F."/>
            <person name="Hong C."/>
            <person name="Coffey M."/>
            <person name="Young S.K."/>
            <person name="Zeng Q."/>
            <person name="Gargeya S."/>
            <person name="Fitzgerald M."/>
            <person name="Abouelleil A."/>
            <person name="Alvarado L."/>
            <person name="Chapman S.B."/>
            <person name="Gainer-Dewar J."/>
            <person name="Goldberg J."/>
            <person name="Griggs A."/>
            <person name="Gujja S."/>
            <person name="Hansen M."/>
            <person name="Howarth C."/>
            <person name="Imamovic A."/>
            <person name="Ireland A."/>
            <person name="Larimer J."/>
            <person name="McCowan C."/>
            <person name="Murphy C."/>
            <person name="Pearson M."/>
            <person name="Poon T.W."/>
            <person name="Priest M."/>
            <person name="Roberts A."/>
            <person name="Saif S."/>
            <person name="Shea T."/>
            <person name="Sykes S."/>
            <person name="Wortman J."/>
            <person name="Nusbaum C."/>
            <person name="Birren B."/>
        </authorList>
    </citation>
    <scope>NUCLEOTIDE SEQUENCE [LARGE SCALE GENOMIC DNA]</scope>
    <source>
        <strain evidence="3">CJ02B3</strain>
    </source>
</reference>
<gene>
    <name evidence="3" type="ORF">L915_16872</name>
</gene>
<accession>W2G1H9</accession>
<keyword evidence="2" id="KW-0812">Transmembrane</keyword>
<feature type="transmembrane region" description="Helical" evidence="2">
    <location>
        <begin position="115"/>
        <end position="137"/>
    </location>
</feature>
<dbReference type="AlphaFoldDB" id="W2G1H9"/>
<protein>
    <submittedName>
        <fullName evidence="3">Uncharacterized protein</fullName>
    </submittedName>
</protein>
<name>W2G1H9_PHYNI</name>
<feature type="region of interest" description="Disordered" evidence="1">
    <location>
        <begin position="84"/>
        <end position="105"/>
    </location>
</feature>
<keyword evidence="2" id="KW-1133">Transmembrane helix</keyword>
<dbReference type="EMBL" id="KI688551">
    <property type="protein sequence ID" value="ETK76794.1"/>
    <property type="molecule type" value="Genomic_DNA"/>
</dbReference>
<proteinExistence type="predicted"/>
<dbReference type="Proteomes" id="UP000053236">
    <property type="component" value="Unassembled WGS sequence"/>
</dbReference>
<sequence length="168" mass="18560">MVRVSRQLSTLEAACLFSSTKRSSWWPKSRSCGATDLLSSSFHNIQVTRNEFSIMCRVLPTLLLLLVAVNQLVEGRYVRILEDDDHDSDAPSSSDEDNNETSDDHKSNSIFDNCAVVIVLAVVGVVLAIAGVILIVVRRRRRRALERNSSTSPQLSPAPPVGVVYARH</sequence>